<dbReference type="RefSeq" id="WP_097132775.1">
    <property type="nucleotide sequence ID" value="NZ_OCMT01000003.1"/>
</dbReference>
<feature type="chain" id="PRO_5012628700" evidence="2">
    <location>
        <begin position="19"/>
        <end position="172"/>
    </location>
</feature>
<feature type="region of interest" description="Disordered" evidence="1">
    <location>
        <begin position="152"/>
        <end position="172"/>
    </location>
</feature>
<organism evidence="3 4">
    <name type="scientific">Pedobacter xixiisoli</name>
    <dbReference type="NCBI Taxonomy" id="1476464"/>
    <lineage>
        <taxon>Bacteria</taxon>
        <taxon>Pseudomonadati</taxon>
        <taxon>Bacteroidota</taxon>
        <taxon>Sphingobacteriia</taxon>
        <taxon>Sphingobacteriales</taxon>
        <taxon>Sphingobacteriaceae</taxon>
        <taxon>Pedobacter</taxon>
    </lineage>
</organism>
<reference evidence="4" key="1">
    <citation type="submission" date="2017-09" db="EMBL/GenBank/DDBJ databases">
        <authorList>
            <person name="Varghese N."/>
            <person name="Submissions S."/>
        </authorList>
    </citation>
    <scope>NUCLEOTIDE SEQUENCE [LARGE SCALE GENOMIC DNA]</scope>
    <source>
        <strain evidence="4">CGMCC 1.12803</strain>
    </source>
</reference>
<evidence type="ECO:0000256" key="2">
    <source>
        <dbReference type="SAM" id="SignalP"/>
    </source>
</evidence>
<feature type="compositionally biased region" description="Basic and acidic residues" evidence="1">
    <location>
        <begin position="161"/>
        <end position="172"/>
    </location>
</feature>
<keyword evidence="4" id="KW-1185">Reference proteome</keyword>
<feature type="signal peptide" evidence="2">
    <location>
        <begin position="1"/>
        <end position="18"/>
    </location>
</feature>
<gene>
    <name evidence="3" type="ORF">SAMN06297358_2951</name>
</gene>
<dbReference type="Proteomes" id="UP000219281">
    <property type="component" value="Unassembled WGS sequence"/>
</dbReference>
<evidence type="ECO:0000313" key="4">
    <source>
        <dbReference type="Proteomes" id="UP000219281"/>
    </source>
</evidence>
<dbReference type="EMBL" id="OCMT01000003">
    <property type="protein sequence ID" value="SOD18342.1"/>
    <property type="molecule type" value="Genomic_DNA"/>
</dbReference>
<name>A0A286A8X8_9SPHI</name>
<dbReference type="AlphaFoldDB" id="A0A286A8X8"/>
<protein>
    <submittedName>
        <fullName evidence="3">Uncharacterized protein</fullName>
    </submittedName>
</protein>
<proteinExistence type="predicted"/>
<accession>A0A286A8X8</accession>
<sequence>MRKLIAFMVALVSISAFAQKTPPPKVVRLAGTSDILKTDKRSADFLIKNTKFNVYLGYQKPEEMRRQKKGDTLQVYKIALDKRKFSELEVVKFATNGNEIIIDGKYNVSKDTLTVIQNFYDYIGSYCITTKYIADKYGLKKTSENMKAIKSERLTKRHRKPAEMKAPPEIKN</sequence>
<keyword evidence="2" id="KW-0732">Signal</keyword>
<dbReference type="OrthoDB" id="764545at2"/>
<evidence type="ECO:0000313" key="3">
    <source>
        <dbReference type="EMBL" id="SOD18342.1"/>
    </source>
</evidence>
<evidence type="ECO:0000256" key="1">
    <source>
        <dbReference type="SAM" id="MobiDB-lite"/>
    </source>
</evidence>